<sequence length="84" mass="9598">MKQIRLGDYIEVTERLDQESFFGQLVDIAPCLWARGDFLRLVDDAGNEVQLNTVNIDMINGTVVSELTRNAHGFMYCEEKICDL</sequence>
<name>A0A0D4DB85_9CAUD</name>
<proteinExistence type="predicted"/>
<accession>A0A0D4DB85</accession>
<dbReference type="OrthoDB" id="33803at10239"/>
<dbReference type="EMBL" id="KP671755">
    <property type="protein sequence ID" value="AJT61076.1"/>
    <property type="molecule type" value="Genomic_DNA"/>
</dbReference>
<dbReference type="Proteomes" id="UP000202888">
    <property type="component" value="Segment"/>
</dbReference>
<organism evidence="1 2">
    <name type="scientific">Vibrio phage ValKK3</name>
    <dbReference type="NCBI Taxonomy" id="1610855"/>
    <lineage>
        <taxon>Viruses</taxon>
        <taxon>Duplodnaviria</taxon>
        <taxon>Heunggongvirae</taxon>
        <taxon>Uroviricota</taxon>
        <taxon>Caudoviricetes</taxon>
        <taxon>Pantevenvirales</taxon>
        <taxon>Straboviridae</taxon>
        <taxon>Schizotequatrovirus</taxon>
        <taxon>Schizotequatrovirus valkk3</taxon>
    </lineage>
</organism>
<evidence type="ECO:0000313" key="1">
    <source>
        <dbReference type="EMBL" id="AJT61076.1"/>
    </source>
</evidence>
<dbReference type="RefSeq" id="YP_009201338.1">
    <property type="nucleotide sequence ID" value="NC_028829.1"/>
</dbReference>
<evidence type="ECO:0000313" key="2">
    <source>
        <dbReference type="Proteomes" id="UP000202888"/>
    </source>
</evidence>
<dbReference type="GeneID" id="26628561"/>
<keyword evidence="2" id="KW-1185">Reference proteome</keyword>
<protein>
    <submittedName>
        <fullName evidence="1">Uncharacterized protein</fullName>
    </submittedName>
</protein>
<reference evidence="1 2" key="1">
    <citation type="journal article" date="2016" name="Genom Data">
        <title>Complete genome sequence of a giant Vibrio phage ValKK3 infecting Vibrio alginolyticus.</title>
        <authorList>
            <person name="Lal T.M."/>
            <person name="Sano M."/>
            <person name="Hatai K."/>
            <person name="Ransangan J."/>
        </authorList>
    </citation>
    <scope>NUCLEOTIDE SEQUENCE [LARGE SCALE GENOMIC DNA]</scope>
</reference>
<dbReference type="KEGG" id="vg:26628561"/>